<sequence length="138" mass="15543">MENNPDRFSIIARSRKQVARPHASRARCDPPISARRSPSSLRSRSEIPISSKPAVRNFVPKIVESFRAEEVKLRNVEMKIGRGRKIRFKGLHPLFSSTLRIYGVKQCTAGRRGPATGKYLRPGSKTTLLSGRDALKQF</sequence>
<evidence type="ECO:0000313" key="3">
    <source>
        <dbReference type="Proteomes" id="UP000299102"/>
    </source>
</evidence>
<keyword evidence="3" id="KW-1185">Reference proteome</keyword>
<dbReference type="Proteomes" id="UP000299102">
    <property type="component" value="Unassembled WGS sequence"/>
</dbReference>
<accession>A0A4C1VSG6</accession>
<comment type="caution">
    <text evidence="2">The sequence shown here is derived from an EMBL/GenBank/DDBJ whole genome shotgun (WGS) entry which is preliminary data.</text>
</comment>
<feature type="region of interest" description="Disordered" evidence="1">
    <location>
        <begin position="14"/>
        <end position="47"/>
    </location>
</feature>
<dbReference type="AlphaFoldDB" id="A0A4C1VSG6"/>
<gene>
    <name evidence="2" type="ORF">EVAR_26408_1</name>
</gene>
<evidence type="ECO:0000313" key="2">
    <source>
        <dbReference type="EMBL" id="GBP40745.1"/>
    </source>
</evidence>
<reference evidence="2 3" key="1">
    <citation type="journal article" date="2019" name="Commun. Biol.">
        <title>The bagworm genome reveals a unique fibroin gene that provides high tensile strength.</title>
        <authorList>
            <person name="Kono N."/>
            <person name="Nakamura H."/>
            <person name="Ohtoshi R."/>
            <person name="Tomita M."/>
            <person name="Numata K."/>
            <person name="Arakawa K."/>
        </authorList>
    </citation>
    <scope>NUCLEOTIDE SEQUENCE [LARGE SCALE GENOMIC DNA]</scope>
</reference>
<evidence type="ECO:0000256" key="1">
    <source>
        <dbReference type="SAM" id="MobiDB-lite"/>
    </source>
</evidence>
<feature type="compositionally biased region" description="Low complexity" evidence="1">
    <location>
        <begin position="30"/>
        <end position="47"/>
    </location>
</feature>
<name>A0A4C1VSG6_EUMVA</name>
<proteinExistence type="predicted"/>
<organism evidence="2 3">
    <name type="scientific">Eumeta variegata</name>
    <name type="common">Bagworm moth</name>
    <name type="synonym">Eumeta japonica</name>
    <dbReference type="NCBI Taxonomy" id="151549"/>
    <lineage>
        <taxon>Eukaryota</taxon>
        <taxon>Metazoa</taxon>
        <taxon>Ecdysozoa</taxon>
        <taxon>Arthropoda</taxon>
        <taxon>Hexapoda</taxon>
        <taxon>Insecta</taxon>
        <taxon>Pterygota</taxon>
        <taxon>Neoptera</taxon>
        <taxon>Endopterygota</taxon>
        <taxon>Lepidoptera</taxon>
        <taxon>Glossata</taxon>
        <taxon>Ditrysia</taxon>
        <taxon>Tineoidea</taxon>
        <taxon>Psychidae</taxon>
        <taxon>Oiketicinae</taxon>
        <taxon>Eumeta</taxon>
    </lineage>
</organism>
<protein>
    <submittedName>
        <fullName evidence="2">Uncharacterized protein</fullName>
    </submittedName>
</protein>
<dbReference type="EMBL" id="BGZK01000387">
    <property type="protein sequence ID" value="GBP40745.1"/>
    <property type="molecule type" value="Genomic_DNA"/>
</dbReference>
<feature type="compositionally biased region" description="Basic residues" evidence="1">
    <location>
        <begin position="14"/>
        <end position="25"/>
    </location>
</feature>